<protein>
    <submittedName>
        <fullName evidence="2">Uncharacterized protein</fullName>
    </submittedName>
</protein>
<evidence type="ECO:0000256" key="1">
    <source>
        <dbReference type="SAM" id="Phobius"/>
    </source>
</evidence>
<organism evidence="2 3">
    <name type="scientific">Staphylococcus caprae</name>
    <dbReference type="NCBI Taxonomy" id="29380"/>
    <lineage>
        <taxon>Bacteria</taxon>
        <taxon>Bacillati</taxon>
        <taxon>Bacillota</taxon>
        <taxon>Bacilli</taxon>
        <taxon>Bacillales</taxon>
        <taxon>Staphylococcaceae</taxon>
        <taxon>Staphylococcus</taxon>
    </lineage>
</organism>
<sequence length="59" mass="6773">MKQRYLKVLGLYTLTTGISTMLVTSNCVSNKALRFILRTALGYGIFAYCLHFLAQRKRK</sequence>
<evidence type="ECO:0000313" key="3">
    <source>
        <dbReference type="Proteomes" id="UP000274772"/>
    </source>
</evidence>
<name>A0ABM7FUS2_9STAP</name>
<keyword evidence="1" id="KW-0472">Membrane</keyword>
<feature type="transmembrane region" description="Helical" evidence="1">
    <location>
        <begin position="35"/>
        <end position="54"/>
    </location>
</feature>
<gene>
    <name evidence="2" type="ORF">JMUB590_0558</name>
</gene>
<proteinExistence type="predicted"/>
<keyword evidence="1" id="KW-0812">Transmembrane</keyword>
<dbReference type="RefSeq" id="WP_080981425.1">
    <property type="nucleotide sequence ID" value="NZ_AP018585.1"/>
</dbReference>
<keyword evidence="3" id="KW-1185">Reference proteome</keyword>
<accession>A0ABM7FUS2</accession>
<evidence type="ECO:0000313" key="2">
    <source>
        <dbReference type="EMBL" id="BBD91668.1"/>
    </source>
</evidence>
<keyword evidence="1" id="KW-1133">Transmembrane helix</keyword>
<dbReference type="Proteomes" id="UP000274772">
    <property type="component" value="Chromosome"/>
</dbReference>
<reference evidence="2 3" key="1">
    <citation type="submission" date="2018-05" db="EMBL/GenBank/DDBJ databases">
        <title>Complete genome sequencing of three human clinical isolates of Staphylococcus caprae reveals virulence factors similar to those of S. epidermidis and S. capitis.</title>
        <authorList>
            <person name="Watanabe S."/>
            <person name="Cui L."/>
        </authorList>
    </citation>
    <scope>NUCLEOTIDE SEQUENCE [LARGE SCALE GENOMIC DNA]</scope>
    <source>
        <strain evidence="2 3">JMUB590</strain>
    </source>
</reference>
<dbReference type="EMBL" id="AP018586">
    <property type="protein sequence ID" value="BBD91668.1"/>
    <property type="molecule type" value="Genomic_DNA"/>
</dbReference>